<comment type="caution">
    <text evidence="6">The sequence shown here is derived from an EMBL/GenBank/DDBJ whole genome shotgun (WGS) entry which is preliminary data.</text>
</comment>
<dbReference type="OrthoDB" id="7186128at2"/>
<dbReference type="PANTHER" id="PTHR30055:SF146">
    <property type="entry name" value="HTH-TYPE TRANSCRIPTIONAL DUAL REGULATOR CECR"/>
    <property type="match status" value="1"/>
</dbReference>
<evidence type="ECO:0000256" key="1">
    <source>
        <dbReference type="ARBA" id="ARBA00023015"/>
    </source>
</evidence>
<evidence type="ECO:0000313" key="6">
    <source>
        <dbReference type="EMBL" id="GAT66684.1"/>
    </source>
</evidence>
<keyword evidence="7" id="KW-1185">Reference proteome</keyword>
<reference evidence="7" key="2">
    <citation type="submission" date="2016-04" db="EMBL/GenBank/DDBJ databases">
        <title>Planomonospora sphaerica JCM9374 whole genome shotgun sequence.</title>
        <authorList>
            <person name="Suzuki T."/>
            <person name="Dohra H."/>
            <person name="Kodani S."/>
        </authorList>
    </citation>
    <scope>NUCLEOTIDE SEQUENCE [LARGE SCALE GENOMIC DNA]</scope>
    <source>
        <strain evidence="7">JCM 9374</strain>
    </source>
</reference>
<dbReference type="GO" id="GO:0045892">
    <property type="term" value="P:negative regulation of DNA-templated transcription"/>
    <property type="evidence" value="ECO:0007669"/>
    <property type="project" value="UniProtKB-ARBA"/>
</dbReference>
<sequence length="218" mass="23049">MYAGAVSSVGAESRSGGTTAKRQAILDGALAVFARDGYARASIDAIAKTADVSTRTIYNHFTDKAGLFAAVVEAGATAVSRAHIDRIDTILGGITSAEDLEPALVDCGLALHSVVPPEAPHWGLVRHVHADADHIPPEVIDVWRRLGPARVKRQLALHLADLDRRGLLRLDDPHVAAVHYSALTGSAWGSALEPDPSAERAAELMNLAVAAFLRGYAR</sequence>
<dbReference type="PROSITE" id="PS01081">
    <property type="entry name" value="HTH_TETR_1"/>
    <property type="match status" value="1"/>
</dbReference>
<dbReference type="Pfam" id="PF14246">
    <property type="entry name" value="TetR_C_7"/>
    <property type="match status" value="1"/>
</dbReference>
<dbReference type="AlphaFoldDB" id="A0A161LGU7"/>
<keyword evidence="1" id="KW-0805">Transcription regulation</keyword>
<dbReference type="EMBL" id="BDCX01000005">
    <property type="protein sequence ID" value="GAT66684.1"/>
    <property type="molecule type" value="Genomic_DNA"/>
</dbReference>
<dbReference type="PANTHER" id="PTHR30055">
    <property type="entry name" value="HTH-TYPE TRANSCRIPTIONAL REGULATOR RUTR"/>
    <property type="match status" value="1"/>
</dbReference>
<dbReference type="InterPro" id="IPR023772">
    <property type="entry name" value="DNA-bd_HTH_TetR-type_CS"/>
</dbReference>
<protein>
    <submittedName>
        <fullName evidence="6">TetR family transcriptional regulator</fullName>
    </submittedName>
</protein>
<dbReference type="Gene3D" id="1.10.357.10">
    <property type="entry name" value="Tetracycline Repressor, domain 2"/>
    <property type="match status" value="1"/>
</dbReference>
<dbReference type="FunFam" id="1.10.10.60:FF:000141">
    <property type="entry name" value="TetR family transcriptional regulator"/>
    <property type="match status" value="1"/>
</dbReference>
<dbReference type="InterPro" id="IPR039536">
    <property type="entry name" value="TetR_C_Proteobacteria"/>
</dbReference>
<name>A0A161LGU7_9ACTN</name>
<dbReference type="InterPro" id="IPR009057">
    <property type="entry name" value="Homeodomain-like_sf"/>
</dbReference>
<dbReference type="GO" id="GO:0000976">
    <property type="term" value="F:transcription cis-regulatory region binding"/>
    <property type="evidence" value="ECO:0007669"/>
    <property type="project" value="TreeGrafter"/>
</dbReference>
<dbReference type="Proteomes" id="UP000077701">
    <property type="component" value="Unassembled WGS sequence"/>
</dbReference>
<dbReference type="InterPro" id="IPR001647">
    <property type="entry name" value="HTH_TetR"/>
</dbReference>
<dbReference type="PROSITE" id="PS50977">
    <property type="entry name" value="HTH_TETR_2"/>
    <property type="match status" value="1"/>
</dbReference>
<keyword evidence="2 4" id="KW-0238">DNA-binding</keyword>
<accession>A0A161LGU7</accession>
<keyword evidence="3" id="KW-0804">Transcription</keyword>
<feature type="DNA-binding region" description="H-T-H motif" evidence="4">
    <location>
        <begin position="42"/>
        <end position="61"/>
    </location>
</feature>
<evidence type="ECO:0000256" key="4">
    <source>
        <dbReference type="PROSITE-ProRule" id="PRU00335"/>
    </source>
</evidence>
<dbReference type="Pfam" id="PF00440">
    <property type="entry name" value="TetR_N"/>
    <property type="match status" value="1"/>
</dbReference>
<dbReference type="PRINTS" id="PR00455">
    <property type="entry name" value="HTHTETR"/>
</dbReference>
<reference evidence="6 7" key="1">
    <citation type="journal article" date="2016" name="Genome Announc.">
        <title>Draft Genome Sequence of Planomonospora sphaerica JCM9374, a Rare Actinomycete.</title>
        <authorList>
            <person name="Dohra H."/>
            <person name="Suzuki T."/>
            <person name="Inoue Y."/>
            <person name="Kodani S."/>
        </authorList>
    </citation>
    <scope>NUCLEOTIDE SEQUENCE [LARGE SCALE GENOMIC DNA]</scope>
    <source>
        <strain evidence="6 7">JCM 9374</strain>
    </source>
</reference>
<evidence type="ECO:0000256" key="3">
    <source>
        <dbReference type="ARBA" id="ARBA00023163"/>
    </source>
</evidence>
<feature type="domain" description="HTH tetR-type" evidence="5">
    <location>
        <begin position="19"/>
        <end position="79"/>
    </location>
</feature>
<dbReference type="InterPro" id="IPR050109">
    <property type="entry name" value="HTH-type_TetR-like_transc_reg"/>
</dbReference>
<organism evidence="6 7">
    <name type="scientific">Planomonospora sphaerica</name>
    <dbReference type="NCBI Taxonomy" id="161355"/>
    <lineage>
        <taxon>Bacteria</taxon>
        <taxon>Bacillati</taxon>
        <taxon>Actinomycetota</taxon>
        <taxon>Actinomycetes</taxon>
        <taxon>Streptosporangiales</taxon>
        <taxon>Streptosporangiaceae</taxon>
        <taxon>Planomonospora</taxon>
    </lineage>
</organism>
<proteinExistence type="predicted"/>
<evidence type="ECO:0000259" key="5">
    <source>
        <dbReference type="PROSITE" id="PS50977"/>
    </source>
</evidence>
<dbReference type="GO" id="GO:0003700">
    <property type="term" value="F:DNA-binding transcription factor activity"/>
    <property type="evidence" value="ECO:0007669"/>
    <property type="project" value="TreeGrafter"/>
</dbReference>
<evidence type="ECO:0000313" key="7">
    <source>
        <dbReference type="Proteomes" id="UP000077701"/>
    </source>
</evidence>
<evidence type="ECO:0000256" key="2">
    <source>
        <dbReference type="ARBA" id="ARBA00023125"/>
    </source>
</evidence>
<dbReference type="SUPFAM" id="SSF46689">
    <property type="entry name" value="Homeodomain-like"/>
    <property type="match status" value="1"/>
</dbReference>
<gene>
    <name evidence="6" type="ORF">PS9374_02334</name>
</gene>